<keyword evidence="2" id="KW-1185">Reference proteome</keyword>
<dbReference type="EMBL" id="JAPUUL010001791">
    <property type="protein sequence ID" value="KAJ8126593.1"/>
    <property type="molecule type" value="Genomic_DNA"/>
</dbReference>
<dbReference type="Proteomes" id="UP001153332">
    <property type="component" value="Unassembled WGS sequence"/>
</dbReference>
<evidence type="ECO:0000313" key="2">
    <source>
        <dbReference type="Proteomes" id="UP001153332"/>
    </source>
</evidence>
<sequence>MDNTIDPPKIPDYYRDLGVSQIANPRAIRQAFKKLALATHPDKKAGESTDAASFRKVREAYEYLSDPEKRARYDRIYFDVQDEWERYFHRLEEQNRREQERAARETEAEERRAAEAERLRKIEETRREAEEKARREKLREERARQAELRSREAARKAWEEQQRAAEERIRQQREAAAEARSKEVAERLRAEQEKAALERLKLAVIQEKLDASRRNWANLRQSGEKPLHGDKSNRASPAPVAETKECSHPQFGWPKKNIQACRLEDRTGSREQGGHNNLVPGR</sequence>
<proteinExistence type="predicted"/>
<evidence type="ECO:0000313" key="1">
    <source>
        <dbReference type="EMBL" id="KAJ8126593.1"/>
    </source>
</evidence>
<comment type="caution">
    <text evidence="1">The sequence shown here is derived from an EMBL/GenBank/DDBJ whole genome shotgun (WGS) entry which is preliminary data.</text>
</comment>
<reference evidence="1" key="1">
    <citation type="submission" date="2022-12" db="EMBL/GenBank/DDBJ databases">
        <title>Genome Sequence of Lasiodiplodia mahajangana.</title>
        <authorList>
            <person name="Buettner E."/>
        </authorList>
    </citation>
    <scope>NUCLEOTIDE SEQUENCE</scope>
    <source>
        <strain evidence="1">VT137</strain>
    </source>
</reference>
<name>A0ACC2JH96_9PEZI</name>
<organism evidence="1 2">
    <name type="scientific">Lasiodiplodia mahajangana</name>
    <dbReference type="NCBI Taxonomy" id="1108764"/>
    <lineage>
        <taxon>Eukaryota</taxon>
        <taxon>Fungi</taxon>
        <taxon>Dikarya</taxon>
        <taxon>Ascomycota</taxon>
        <taxon>Pezizomycotina</taxon>
        <taxon>Dothideomycetes</taxon>
        <taxon>Dothideomycetes incertae sedis</taxon>
        <taxon>Botryosphaeriales</taxon>
        <taxon>Botryosphaeriaceae</taxon>
        <taxon>Lasiodiplodia</taxon>
    </lineage>
</organism>
<gene>
    <name evidence="1" type="ORF">O1611_g7046</name>
</gene>
<accession>A0ACC2JH96</accession>
<protein>
    <submittedName>
        <fullName evidence="1">Uncharacterized protein</fullName>
    </submittedName>
</protein>